<dbReference type="InterPro" id="IPR016187">
    <property type="entry name" value="CTDL_fold"/>
</dbReference>
<name>E8UXD2_TERSS</name>
<dbReference type="InterPro" id="IPR042095">
    <property type="entry name" value="SUMF_sf"/>
</dbReference>
<dbReference type="InterPro" id="IPR005532">
    <property type="entry name" value="SUMF_dom"/>
</dbReference>
<dbReference type="PANTHER" id="PTHR23150:SF36">
    <property type="entry name" value="HERCYNINE OXYGENASE"/>
    <property type="match status" value="1"/>
</dbReference>
<keyword evidence="2" id="KW-0408">Iron</keyword>
<sequence>MHRWRALEHLTDNQPHGEPTMIQVSESKGVQAQSLLASYKAVRGATAEITRGLSAEDQMVQSTPDASPIKWHQAHTSWFFETFVLRQFLPEYVEFHADFHWLFNSYYVSLGDEIPEKKLRASFSRPSLEMILEFRAHVDAAMERLLAGGVEEEAIRRIVLGLNHEQQHQELALTDLKNAFFTNPLHPAYRDIVVTESEAGPLTWSKFPGGLQEIGYPLKASDPMDFSFDNETPRHKVYLEPYSLANRMISCREYLEFMADDAYDRAEFWLSEGWSAVESEGWRAPLYWQRDAADATGWKVFTLSGYRGLSELLDTPVCHVSFFEADAFARWSGCRLPTEAEWETAAAPFTLDGNLWDVGVFHPAAAGTGEGLQQMIGDCWEWTASPYTGYPGYKPLPGALGEYNGKFMSSQMILRGGSCVTPASHMRVTYRNFFQSATRWQFSGIRLAK</sequence>
<accession>E8UXD2</accession>
<evidence type="ECO:0000259" key="4">
    <source>
        <dbReference type="Pfam" id="PF03781"/>
    </source>
</evidence>
<gene>
    <name evidence="6" type="ordered locus">AciPR4_3402</name>
</gene>
<dbReference type="AlphaFoldDB" id="E8UXD2"/>
<evidence type="ECO:0008006" key="8">
    <source>
        <dbReference type="Google" id="ProtNLM"/>
    </source>
</evidence>
<dbReference type="HOGENOM" id="CLU_012431_9_0_0"/>
<evidence type="ECO:0000259" key="5">
    <source>
        <dbReference type="Pfam" id="PF12867"/>
    </source>
</evidence>
<keyword evidence="1" id="KW-0560">Oxidoreductase</keyword>
<dbReference type="KEGG" id="tsa:AciPR4_3402"/>
<comment type="pathway">
    <text evidence="3">Amino-acid biosynthesis; ergothioneine biosynthesis.</text>
</comment>
<evidence type="ECO:0000256" key="1">
    <source>
        <dbReference type="ARBA" id="ARBA00023002"/>
    </source>
</evidence>
<keyword evidence="7" id="KW-1185">Reference proteome</keyword>
<dbReference type="Pfam" id="PF12867">
    <property type="entry name" value="DinB_2"/>
    <property type="match status" value="1"/>
</dbReference>
<dbReference type="eggNOG" id="COG1262">
    <property type="taxonomic scope" value="Bacteria"/>
</dbReference>
<dbReference type="InterPro" id="IPR051043">
    <property type="entry name" value="Sulfatase_Mod_Factor_Kinase"/>
</dbReference>
<dbReference type="EMBL" id="CP002467">
    <property type="protein sequence ID" value="ADV84156.1"/>
    <property type="molecule type" value="Genomic_DNA"/>
</dbReference>
<dbReference type="InterPro" id="IPR024775">
    <property type="entry name" value="DinB-like"/>
</dbReference>
<reference evidence="6 7" key="1">
    <citation type="journal article" date="2012" name="Stand. Genomic Sci.">
        <title>Complete genome sequence of Terriglobus saanensis type strain SP1PR4(T), an Acidobacteria from tundra soil.</title>
        <authorList>
            <person name="Rawat S.R."/>
            <person name="Mannisto M.K."/>
            <person name="Starovoytov V."/>
            <person name="Goodwin L."/>
            <person name="Nolan M."/>
            <person name="Hauser L."/>
            <person name="Land M."/>
            <person name="Davenport K.W."/>
            <person name="Woyke T."/>
            <person name="Haggblom M.M."/>
        </authorList>
    </citation>
    <scope>NUCLEOTIDE SEQUENCE</scope>
    <source>
        <strain evidence="7">ATCC BAA-1853 / DSM 23119 / SP1PR4</strain>
    </source>
</reference>
<evidence type="ECO:0000313" key="7">
    <source>
        <dbReference type="Proteomes" id="UP000006844"/>
    </source>
</evidence>
<dbReference type="InterPro" id="IPR017806">
    <property type="entry name" value="EgtB"/>
</dbReference>
<feature type="domain" description="DinB-like" evidence="5">
    <location>
        <begin position="40"/>
        <end position="158"/>
    </location>
</feature>
<dbReference type="PANTHER" id="PTHR23150">
    <property type="entry name" value="SULFATASE MODIFYING FACTOR 1, 2"/>
    <property type="match status" value="1"/>
</dbReference>
<protein>
    <recommendedName>
        <fullName evidence="8">Ergothioneine biosynthesis protein EgtB</fullName>
    </recommendedName>
</protein>
<evidence type="ECO:0000256" key="2">
    <source>
        <dbReference type="ARBA" id="ARBA00023004"/>
    </source>
</evidence>
<feature type="domain" description="Sulfatase-modifying factor enzyme-like" evidence="4">
    <location>
        <begin position="369"/>
        <end position="449"/>
    </location>
</feature>
<feature type="domain" description="Sulfatase-modifying factor enzyme-like" evidence="4">
    <location>
        <begin position="207"/>
        <end position="347"/>
    </location>
</feature>
<evidence type="ECO:0000313" key="6">
    <source>
        <dbReference type="EMBL" id="ADV84156.1"/>
    </source>
</evidence>
<dbReference type="NCBIfam" id="TIGR03440">
    <property type="entry name" value="egtB_TIGR03440"/>
    <property type="match status" value="1"/>
</dbReference>
<organism evidence="6 7">
    <name type="scientific">Terriglobus saanensis (strain ATCC BAA-1853 / DSM 23119 / SP1PR4)</name>
    <dbReference type="NCBI Taxonomy" id="401053"/>
    <lineage>
        <taxon>Bacteria</taxon>
        <taxon>Pseudomonadati</taxon>
        <taxon>Acidobacteriota</taxon>
        <taxon>Terriglobia</taxon>
        <taxon>Terriglobales</taxon>
        <taxon>Acidobacteriaceae</taxon>
        <taxon>Terriglobus</taxon>
    </lineage>
</organism>
<dbReference type="Gene3D" id="3.90.1580.10">
    <property type="entry name" value="paralog of FGE (formylglycine-generating enzyme)"/>
    <property type="match status" value="2"/>
</dbReference>
<dbReference type="Proteomes" id="UP000006844">
    <property type="component" value="Chromosome"/>
</dbReference>
<evidence type="ECO:0000256" key="3">
    <source>
        <dbReference type="ARBA" id="ARBA00037882"/>
    </source>
</evidence>
<proteinExistence type="predicted"/>
<dbReference type="Pfam" id="PF03781">
    <property type="entry name" value="FGE-sulfatase"/>
    <property type="match status" value="2"/>
</dbReference>
<dbReference type="STRING" id="401053.AciPR4_3402"/>
<dbReference type="GO" id="GO:0052699">
    <property type="term" value="P:ergothioneine biosynthetic process"/>
    <property type="evidence" value="ECO:0007669"/>
    <property type="project" value="InterPro"/>
</dbReference>
<dbReference type="SUPFAM" id="SSF56436">
    <property type="entry name" value="C-type lectin-like"/>
    <property type="match status" value="1"/>
</dbReference>